<sequence>MIEKWLAEYQILKKEDLEQKAWAKNRSKPPPPPKFGTKSNTYQNYELFKKVFIRWAEKMEDPYDIAEAFALAFEDSEQARVAQQKINEIWSNLDGFVENHLPKLFEMVDMRTLDGHLVCRAMDGIIDFKVKQGESDVKALHRFKELMYMAKLRADDDHVLLKRCFFKAMSGRGQAEVLLRKGTPDPYKLKWDVIEAVCHFTTFQNMQT</sequence>
<organism evidence="1">
    <name type="scientific">Palpitomonas bilix</name>
    <dbReference type="NCBI Taxonomy" id="652834"/>
    <lineage>
        <taxon>Eukaryota</taxon>
        <taxon>Eukaryota incertae sedis</taxon>
    </lineage>
</organism>
<proteinExistence type="predicted"/>
<reference evidence="1" key="1">
    <citation type="submission" date="2021-01" db="EMBL/GenBank/DDBJ databases">
        <authorList>
            <person name="Corre E."/>
            <person name="Pelletier E."/>
            <person name="Niang G."/>
            <person name="Scheremetjew M."/>
            <person name="Finn R."/>
            <person name="Kale V."/>
            <person name="Holt S."/>
            <person name="Cochrane G."/>
            <person name="Meng A."/>
            <person name="Brown T."/>
            <person name="Cohen L."/>
        </authorList>
    </citation>
    <scope>NUCLEOTIDE SEQUENCE</scope>
    <source>
        <strain evidence="1">NIES-2562</strain>
    </source>
</reference>
<accession>A0A7S3D5T0</accession>
<dbReference type="AlphaFoldDB" id="A0A7S3D5T0"/>
<evidence type="ECO:0000313" key="1">
    <source>
        <dbReference type="EMBL" id="CAE0247489.1"/>
    </source>
</evidence>
<protein>
    <submittedName>
        <fullName evidence="1">Uncharacterized protein</fullName>
    </submittedName>
</protein>
<name>A0A7S3D5T0_9EUKA</name>
<dbReference type="EMBL" id="HBIB01015010">
    <property type="protein sequence ID" value="CAE0247489.1"/>
    <property type="molecule type" value="Transcribed_RNA"/>
</dbReference>
<gene>
    <name evidence="1" type="ORF">PBIL07802_LOCUS9680</name>
</gene>